<proteinExistence type="inferred from homology"/>
<dbReference type="InterPro" id="IPR051201">
    <property type="entry name" value="Chloro_Bact_Ser_Proteases"/>
</dbReference>
<dbReference type="EMBL" id="FOJM01000010">
    <property type="protein sequence ID" value="SFA51773.1"/>
    <property type="molecule type" value="Genomic_DNA"/>
</dbReference>
<evidence type="ECO:0000313" key="5">
    <source>
        <dbReference type="EMBL" id="SFA51773.1"/>
    </source>
</evidence>
<feature type="signal peptide" evidence="4">
    <location>
        <begin position="1"/>
        <end position="27"/>
    </location>
</feature>
<dbReference type="PANTHER" id="PTHR43343:SF3">
    <property type="entry name" value="PROTEASE DO-LIKE 8, CHLOROPLASTIC"/>
    <property type="match status" value="1"/>
</dbReference>
<comment type="similarity">
    <text evidence="1">Belongs to the peptidase S1C family.</text>
</comment>
<accession>A0A1I0TJQ3</accession>
<dbReference type="GO" id="GO:0004252">
    <property type="term" value="F:serine-type endopeptidase activity"/>
    <property type="evidence" value="ECO:0007669"/>
    <property type="project" value="InterPro"/>
</dbReference>
<gene>
    <name evidence="5" type="ORF">SAMN04488511_110155</name>
</gene>
<dbReference type="Pfam" id="PF13365">
    <property type="entry name" value="Trypsin_2"/>
    <property type="match status" value="1"/>
</dbReference>
<keyword evidence="4" id="KW-0732">Signal</keyword>
<dbReference type="AlphaFoldDB" id="A0A1I0TJQ3"/>
<dbReference type="Gene3D" id="2.40.10.10">
    <property type="entry name" value="Trypsin-like serine proteases"/>
    <property type="match status" value="2"/>
</dbReference>
<keyword evidence="6" id="KW-1185">Reference proteome</keyword>
<evidence type="ECO:0000256" key="2">
    <source>
        <dbReference type="ARBA" id="ARBA00022670"/>
    </source>
</evidence>
<evidence type="ECO:0000313" key="6">
    <source>
        <dbReference type="Proteomes" id="UP000198836"/>
    </source>
</evidence>
<evidence type="ECO:0000256" key="1">
    <source>
        <dbReference type="ARBA" id="ARBA00010541"/>
    </source>
</evidence>
<dbReference type="PRINTS" id="PR00834">
    <property type="entry name" value="PROTEASES2C"/>
</dbReference>
<dbReference type="GO" id="GO:0006508">
    <property type="term" value="P:proteolysis"/>
    <property type="evidence" value="ECO:0007669"/>
    <property type="project" value="UniProtKB-KW"/>
</dbReference>
<dbReference type="STRING" id="332999.SAMN04488511_110155"/>
<dbReference type="InterPro" id="IPR009003">
    <property type="entry name" value="Peptidase_S1_PA"/>
</dbReference>
<dbReference type="RefSeq" id="WP_090984526.1">
    <property type="nucleotide sequence ID" value="NZ_FOJM01000010.1"/>
</dbReference>
<keyword evidence="3" id="KW-0378">Hydrolase</keyword>
<dbReference type="InterPro" id="IPR001940">
    <property type="entry name" value="Peptidase_S1C"/>
</dbReference>
<organism evidence="5 6">
    <name type="scientific">Pedobacter suwonensis</name>
    <dbReference type="NCBI Taxonomy" id="332999"/>
    <lineage>
        <taxon>Bacteria</taxon>
        <taxon>Pseudomonadati</taxon>
        <taxon>Bacteroidota</taxon>
        <taxon>Sphingobacteriia</taxon>
        <taxon>Sphingobacteriales</taxon>
        <taxon>Sphingobacteriaceae</taxon>
        <taxon>Pedobacter</taxon>
    </lineage>
</organism>
<evidence type="ECO:0000256" key="4">
    <source>
        <dbReference type="SAM" id="SignalP"/>
    </source>
</evidence>
<dbReference type="InterPro" id="IPR043504">
    <property type="entry name" value="Peptidase_S1_PA_chymotrypsin"/>
</dbReference>
<dbReference type="OrthoDB" id="636533at2"/>
<name>A0A1I0TJQ3_9SPHI</name>
<reference evidence="6" key="1">
    <citation type="submission" date="2016-10" db="EMBL/GenBank/DDBJ databases">
        <authorList>
            <person name="Varghese N."/>
            <person name="Submissions S."/>
        </authorList>
    </citation>
    <scope>NUCLEOTIDE SEQUENCE [LARGE SCALE GENOMIC DNA]</scope>
    <source>
        <strain evidence="6">DSM 18130</strain>
    </source>
</reference>
<dbReference type="Proteomes" id="UP000198836">
    <property type="component" value="Unassembled WGS sequence"/>
</dbReference>
<feature type="chain" id="PRO_5011658057" evidence="4">
    <location>
        <begin position="28"/>
        <end position="301"/>
    </location>
</feature>
<evidence type="ECO:0000256" key="3">
    <source>
        <dbReference type="ARBA" id="ARBA00022801"/>
    </source>
</evidence>
<dbReference type="SUPFAM" id="SSF50494">
    <property type="entry name" value="Trypsin-like serine proteases"/>
    <property type="match status" value="1"/>
</dbReference>
<protein>
    <submittedName>
        <fullName evidence="5">Trypsin-like peptidase domain-containing protein</fullName>
    </submittedName>
</protein>
<keyword evidence="2" id="KW-0645">Protease</keyword>
<dbReference type="PANTHER" id="PTHR43343">
    <property type="entry name" value="PEPTIDASE S12"/>
    <property type="match status" value="1"/>
</dbReference>
<sequence length="301" mass="32316">MLGIKTLKKGIGMATGIFLLAVGATCAQTFTDDARISAKYQKSLDSLFLKVKSVTADDVKTQLAENTQAISLNLLKTDKREKTGNEIYELAKPATVTVGIAYLCPRCSNSHISESSGYVIDPSGIVVTNYHVAAMYANISDGNKPLGLTVRMANGKVYAVKSVLACSKTNDLALIKLVTDGEKIPALSLAQAGKVGDDVYVLGHPKGMHYFFSKGIVTNKYMEEAGEINKKFFREMMAISADYATGSSGGPVTDSYGNVIGTVSNTKMFTHSEMNPSVQMVVKNTVPVESLWKLIRSGSTQ</sequence>